<evidence type="ECO:0000256" key="1">
    <source>
        <dbReference type="SAM" id="Phobius"/>
    </source>
</evidence>
<keyword evidence="1" id="KW-1133">Transmembrane helix</keyword>
<protein>
    <recommendedName>
        <fullName evidence="4">ShKT domain-containing protein</fullName>
    </recommendedName>
</protein>
<accession>A0ABP0ULI4</accession>
<gene>
    <name evidence="2" type="ORF">CSSPTR1EN2_LOCUS17375</name>
</gene>
<feature type="transmembrane region" description="Helical" evidence="1">
    <location>
        <begin position="55"/>
        <end position="74"/>
    </location>
</feature>
<dbReference type="EMBL" id="OZ019897">
    <property type="protein sequence ID" value="CAK9225261.1"/>
    <property type="molecule type" value="Genomic_DNA"/>
</dbReference>
<keyword evidence="1" id="KW-0812">Transmembrane</keyword>
<keyword evidence="1" id="KW-0472">Membrane</keyword>
<sequence length="229" mass="24063">MSGIATVYDWSSKNPNFIIAFSNLIASGTNDECKERRTSRGTIASGHKRFDKLTFGNMLALVLLVLFALVHLAIGDCPDADIRCRIPLSNTGTMVWTSGCSGSASAGVTSGEPEVTIGGQCFNTETDQDSTTYANVGETSVGQCYNAFTGGCQPENCPGNDPGLRCNERVPTCTLGCVDSDPANCLAYASNNQCTGYAINNVPVGQVCPLSCGTCAQYYGLCEGEKLDG</sequence>
<evidence type="ECO:0000313" key="2">
    <source>
        <dbReference type="EMBL" id="CAK9225261.1"/>
    </source>
</evidence>
<keyword evidence="3" id="KW-1185">Reference proteome</keyword>
<evidence type="ECO:0008006" key="4">
    <source>
        <dbReference type="Google" id="ProtNLM"/>
    </source>
</evidence>
<proteinExistence type="predicted"/>
<name>A0ABP0ULI4_9BRYO</name>
<dbReference type="Proteomes" id="UP001497512">
    <property type="component" value="Chromosome 5"/>
</dbReference>
<reference evidence="2" key="1">
    <citation type="submission" date="2024-02" db="EMBL/GenBank/DDBJ databases">
        <authorList>
            <consortium name="ELIXIR-Norway"/>
            <consortium name="Elixir Norway"/>
        </authorList>
    </citation>
    <scope>NUCLEOTIDE SEQUENCE</scope>
</reference>
<evidence type="ECO:0000313" key="3">
    <source>
        <dbReference type="Proteomes" id="UP001497512"/>
    </source>
</evidence>
<organism evidence="2 3">
    <name type="scientific">Sphagnum troendelagicum</name>
    <dbReference type="NCBI Taxonomy" id="128251"/>
    <lineage>
        <taxon>Eukaryota</taxon>
        <taxon>Viridiplantae</taxon>
        <taxon>Streptophyta</taxon>
        <taxon>Embryophyta</taxon>
        <taxon>Bryophyta</taxon>
        <taxon>Sphagnophytina</taxon>
        <taxon>Sphagnopsida</taxon>
        <taxon>Sphagnales</taxon>
        <taxon>Sphagnaceae</taxon>
        <taxon>Sphagnum</taxon>
    </lineage>
</organism>